<reference evidence="2 3" key="1">
    <citation type="submission" date="2024-06" db="EMBL/GenBank/DDBJ databases">
        <authorList>
            <person name="Campbell A.G."/>
        </authorList>
    </citation>
    <scope>NUCLEOTIDE SEQUENCE [LARGE SCALE GENOMIC DNA]</scope>
    <source>
        <strain evidence="2 3">EM12</strain>
    </source>
</reference>
<proteinExistence type="predicted"/>
<evidence type="ECO:0000313" key="2">
    <source>
        <dbReference type="EMBL" id="MER2251221.1"/>
    </source>
</evidence>
<evidence type="ECO:0000313" key="3">
    <source>
        <dbReference type="Proteomes" id="UP001480955"/>
    </source>
</evidence>
<evidence type="ECO:0000259" key="1">
    <source>
        <dbReference type="Pfam" id="PF21834"/>
    </source>
</evidence>
<name>A0ABV1QP79_9HYPH</name>
<dbReference type="EMBL" id="JBELQE010000084">
    <property type="protein sequence ID" value="MER2251221.1"/>
    <property type="molecule type" value="Genomic_DNA"/>
</dbReference>
<gene>
    <name evidence="2" type="ORF">ABS772_14980</name>
</gene>
<protein>
    <recommendedName>
        <fullName evidence="1">DUF6894 domain-containing protein</fullName>
    </recommendedName>
</protein>
<accession>A0ABV1QP79</accession>
<dbReference type="Pfam" id="PF21834">
    <property type="entry name" value="DUF6894"/>
    <property type="match status" value="1"/>
</dbReference>
<keyword evidence="3" id="KW-1185">Reference proteome</keyword>
<comment type="caution">
    <text evidence="2">The sequence shown here is derived from an EMBL/GenBank/DDBJ whole genome shotgun (WGS) entry which is preliminary data.</text>
</comment>
<sequence>MLIRDEEGDELPDLEAARALALNTLREMMRLPHIYGQPREWKRNVFVITNEAGTVLAEVPYDALL</sequence>
<dbReference type="Proteomes" id="UP001480955">
    <property type="component" value="Unassembled WGS sequence"/>
</dbReference>
<feature type="domain" description="DUF6894" evidence="1">
    <location>
        <begin position="2"/>
        <end position="61"/>
    </location>
</feature>
<organism evidence="2 3">
    <name type="scientific">Methylorubrum podarium</name>
    <dbReference type="NCBI Taxonomy" id="200476"/>
    <lineage>
        <taxon>Bacteria</taxon>
        <taxon>Pseudomonadati</taxon>
        <taxon>Pseudomonadota</taxon>
        <taxon>Alphaproteobacteria</taxon>
        <taxon>Hyphomicrobiales</taxon>
        <taxon>Methylobacteriaceae</taxon>
        <taxon>Methylorubrum</taxon>
    </lineage>
</organism>
<dbReference type="InterPro" id="IPR054189">
    <property type="entry name" value="DUF6894"/>
</dbReference>